<reference evidence="1" key="1">
    <citation type="submission" date="2017-08" db="EMBL/GenBank/DDBJ databases">
        <authorList>
            <person name="Polle J.E."/>
            <person name="Barry K."/>
            <person name="Cushman J."/>
            <person name="Schmutz J."/>
            <person name="Tran D."/>
            <person name="Hathwaick L.T."/>
            <person name="Yim W.C."/>
            <person name="Jenkins J."/>
            <person name="Mckie-Krisberg Z.M."/>
            <person name="Prochnik S."/>
            <person name="Lindquist E."/>
            <person name="Dockter R.B."/>
            <person name="Adam C."/>
            <person name="Molina H."/>
            <person name="Bunkerborg J."/>
            <person name="Jin E."/>
            <person name="Buchheim M."/>
            <person name="Magnuson J."/>
        </authorList>
    </citation>
    <scope>NUCLEOTIDE SEQUENCE</scope>
    <source>
        <strain evidence="1">CCAP 19/18</strain>
    </source>
</reference>
<dbReference type="Proteomes" id="UP000815325">
    <property type="component" value="Unassembled WGS sequence"/>
</dbReference>
<protein>
    <recommendedName>
        <fullName evidence="3">Encoded protein</fullName>
    </recommendedName>
</protein>
<evidence type="ECO:0000313" key="2">
    <source>
        <dbReference type="Proteomes" id="UP000815325"/>
    </source>
</evidence>
<accession>A0ABQ7GFP2</accession>
<name>A0ABQ7GFP2_DUNSA</name>
<keyword evidence="2" id="KW-1185">Reference proteome</keyword>
<gene>
    <name evidence="1" type="ORF">DUNSADRAFT_10255</name>
</gene>
<evidence type="ECO:0008006" key="3">
    <source>
        <dbReference type="Google" id="ProtNLM"/>
    </source>
</evidence>
<sequence length="68" mass="7573">MCTPERVNKRYMPTDTCQLWVSQLPAPLHSPSMDMRNSTSQSISYLCHRPYNGTALGSCTRAPNADPS</sequence>
<organism evidence="1 2">
    <name type="scientific">Dunaliella salina</name>
    <name type="common">Green alga</name>
    <name type="synonym">Protococcus salinus</name>
    <dbReference type="NCBI Taxonomy" id="3046"/>
    <lineage>
        <taxon>Eukaryota</taxon>
        <taxon>Viridiplantae</taxon>
        <taxon>Chlorophyta</taxon>
        <taxon>core chlorophytes</taxon>
        <taxon>Chlorophyceae</taxon>
        <taxon>CS clade</taxon>
        <taxon>Chlamydomonadales</taxon>
        <taxon>Dunaliellaceae</taxon>
        <taxon>Dunaliella</taxon>
    </lineage>
</organism>
<proteinExistence type="predicted"/>
<dbReference type="EMBL" id="MU069811">
    <property type="protein sequence ID" value="KAF5833429.1"/>
    <property type="molecule type" value="Genomic_DNA"/>
</dbReference>
<evidence type="ECO:0000313" key="1">
    <source>
        <dbReference type="EMBL" id="KAF5833429.1"/>
    </source>
</evidence>
<comment type="caution">
    <text evidence="1">The sequence shown here is derived from an EMBL/GenBank/DDBJ whole genome shotgun (WGS) entry which is preliminary data.</text>
</comment>